<dbReference type="Proteomes" id="UP000234681">
    <property type="component" value="Chromosome 14"/>
</dbReference>
<accession>A6KKC3</accession>
<feature type="region of interest" description="Disordered" evidence="1">
    <location>
        <begin position="56"/>
        <end position="78"/>
    </location>
</feature>
<dbReference type="AlphaFoldDB" id="A6KKC3"/>
<dbReference type="EMBL" id="CH474060">
    <property type="protein sequence ID" value="EDL88587.1"/>
    <property type="molecule type" value="Genomic_DNA"/>
</dbReference>
<evidence type="ECO:0000256" key="1">
    <source>
        <dbReference type="SAM" id="MobiDB-lite"/>
    </source>
</evidence>
<reference evidence="2 3" key="1">
    <citation type="submission" date="2005-09" db="EMBL/GenBank/DDBJ databases">
        <authorList>
            <person name="Mural R.J."/>
            <person name="Li P.W."/>
            <person name="Adams M.D."/>
            <person name="Amanatides P.G."/>
            <person name="Baden-Tillson H."/>
            <person name="Barnstead M."/>
            <person name="Chin S.H."/>
            <person name="Dew I."/>
            <person name="Evans C.A."/>
            <person name="Ferriera S."/>
            <person name="Flanigan M."/>
            <person name="Fosler C."/>
            <person name="Glodek A."/>
            <person name="Gu Z."/>
            <person name="Holt R.A."/>
            <person name="Jennings D."/>
            <person name="Kraft C.L."/>
            <person name="Lu F."/>
            <person name="Nguyen T."/>
            <person name="Nusskern D.R."/>
            <person name="Pfannkoch C.M."/>
            <person name="Sitter C."/>
            <person name="Sutton G.G."/>
            <person name="Venter J.C."/>
            <person name="Wang Z."/>
            <person name="Woodage T."/>
            <person name="Zheng X.H."/>
            <person name="Zhong F."/>
        </authorList>
    </citation>
    <scope>NUCLEOTIDE SEQUENCE [LARGE SCALE GENOMIC DNA]</scope>
    <source>
        <strain>BN</strain>
        <strain evidence="3">Sprague-Dawley</strain>
    </source>
</reference>
<evidence type="ECO:0000313" key="2">
    <source>
        <dbReference type="EMBL" id="EDL88587.1"/>
    </source>
</evidence>
<protein>
    <submittedName>
        <fullName evidence="2">RCG60519</fullName>
    </submittedName>
</protein>
<sequence length="119" mass="12910">MGRRAAQETDWQVNDFISTRKKQSNSFFRGCDRASPLSSRSSVPWQDAGIPVVPMMDSLPPGMMPGGPAPEMKQAQSQTDKAIASFQQGNEATIEGHMPESLMIRTPACLGLAWLGLMG</sequence>
<name>A6KKC3_RAT</name>
<feature type="non-terminal residue" evidence="2">
    <location>
        <position position="119"/>
    </location>
</feature>
<organism evidence="2 3">
    <name type="scientific">Rattus norvegicus</name>
    <name type="common">Rat</name>
    <dbReference type="NCBI Taxonomy" id="10116"/>
    <lineage>
        <taxon>Eukaryota</taxon>
        <taxon>Metazoa</taxon>
        <taxon>Chordata</taxon>
        <taxon>Craniata</taxon>
        <taxon>Vertebrata</taxon>
        <taxon>Euteleostomi</taxon>
        <taxon>Mammalia</taxon>
        <taxon>Eutheria</taxon>
        <taxon>Euarchontoglires</taxon>
        <taxon>Glires</taxon>
        <taxon>Rodentia</taxon>
        <taxon>Myomorpha</taxon>
        <taxon>Muroidea</taxon>
        <taxon>Muridae</taxon>
        <taxon>Murinae</taxon>
        <taxon>Rattus</taxon>
    </lineage>
</organism>
<gene>
    <name evidence="2" type="ORF">rCG_60519</name>
</gene>
<proteinExistence type="predicted"/>
<evidence type="ECO:0000313" key="3">
    <source>
        <dbReference type="Proteomes" id="UP000234681"/>
    </source>
</evidence>